<dbReference type="InterPro" id="IPR030390">
    <property type="entry name" value="MeTrfase_TrmA_AS"/>
</dbReference>
<evidence type="ECO:0000256" key="4">
    <source>
        <dbReference type="ARBA" id="ARBA00022691"/>
    </source>
</evidence>
<dbReference type="eggNOG" id="COG2265">
    <property type="taxonomic scope" value="Bacteria"/>
</dbReference>
<dbReference type="EC" id="2.1.1.-" evidence="9"/>
<dbReference type="PROSITE" id="PS01230">
    <property type="entry name" value="TRMA_1"/>
    <property type="match status" value="1"/>
</dbReference>
<evidence type="ECO:0000259" key="8">
    <source>
        <dbReference type="PROSITE" id="PS50926"/>
    </source>
</evidence>
<keyword evidence="10" id="KW-1185">Reference proteome</keyword>
<dbReference type="GO" id="GO:0070041">
    <property type="term" value="F:rRNA (uridine-C5-)-methyltransferase activity"/>
    <property type="evidence" value="ECO:0007669"/>
    <property type="project" value="TreeGrafter"/>
</dbReference>
<feature type="binding site" evidence="6">
    <location>
        <position position="311"/>
    </location>
    <ligand>
        <name>S-adenosyl-L-methionine</name>
        <dbReference type="ChEBI" id="CHEBI:59789"/>
    </ligand>
</feature>
<dbReference type="InterPro" id="IPR010280">
    <property type="entry name" value="U5_MeTrfase_fam"/>
</dbReference>
<evidence type="ECO:0000256" key="7">
    <source>
        <dbReference type="PROSITE-ProRule" id="PRU10015"/>
    </source>
</evidence>
<dbReference type="Pfam" id="PF05958">
    <property type="entry name" value="tRNA_U5-meth_tr"/>
    <property type="match status" value="1"/>
</dbReference>
<dbReference type="PROSITE" id="PS50926">
    <property type="entry name" value="TRAM"/>
    <property type="match status" value="1"/>
</dbReference>
<feature type="active site" description="Nucleophile" evidence="6">
    <location>
        <position position="390"/>
    </location>
</feature>
<feature type="binding site" evidence="6">
    <location>
        <position position="360"/>
    </location>
    <ligand>
        <name>S-adenosyl-L-methionine</name>
        <dbReference type="ChEBI" id="CHEBI:59789"/>
    </ligand>
</feature>
<comment type="similarity">
    <text evidence="6">Belongs to the class I-like SAM-binding methyltransferase superfamily. RNA M5U methyltransferase family.</text>
</comment>
<dbReference type="PANTHER" id="PTHR11061">
    <property type="entry name" value="RNA M5U METHYLTRANSFERASE"/>
    <property type="match status" value="1"/>
</dbReference>
<feature type="active site" evidence="7">
    <location>
        <position position="390"/>
    </location>
</feature>
<organism evidence="9 10">
    <name type="scientific">Candidatus Kinetoplastidibacterium galati TCC219</name>
    <dbReference type="NCBI Taxonomy" id="1208921"/>
    <lineage>
        <taxon>Bacteria</taxon>
        <taxon>Pseudomonadati</taxon>
        <taxon>Pseudomonadota</taxon>
        <taxon>Betaproteobacteria</taxon>
        <taxon>Candidatus Kinetoplastidibacterium</taxon>
    </lineage>
</organism>
<dbReference type="PATRIC" id="fig|1208921.3.peg.254"/>
<keyword evidence="1" id="KW-0479">Metal-binding</keyword>
<name>M1MAQ5_9PROT</name>
<dbReference type="RefSeq" id="WP_015389460.1">
    <property type="nucleotide sequence ID" value="NC_020284.1"/>
</dbReference>
<dbReference type="SUPFAM" id="SSF53335">
    <property type="entry name" value="S-adenosyl-L-methionine-dependent methyltransferases"/>
    <property type="match status" value="1"/>
</dbReference>
<dbReference type="Gene3D" id="3.40.50.150">
    <property type="entry name" value="Vaccinia Virus protein VP39"/>
    <property type="match status" value="1"/>
</dbReference>
<accession>M1MAQ5</accession>
<keyword evidence="4 6" id="KW-0949">S-adenosyl-L-methionine</keyword>
<dbReference type="NCBIfam" id="TIGR00479">
    <property type="entry name" value="rumA"/>
    <property type="match status" value="1"/>
</dbReference>
<dbReference type="InterPro" id="IPR002792">
    <property type="entry name" value="TRAM_dom"/>
</dbReference>
<dbReference type="Proteomes" id="UP000011658">
    <property type="component" value="Chromosome"/>
</dbReference>
<keyword evidence="5" id="KW-0411">Iron-sulfur</keyword>
<keyword evidence="1" id="KW-0004">4Fe-4S</keyword>
<keyword evidence="2 6" id="KW-0489">Methyltransferase</keyword>
<dbReference type="CDD" id="cd02440">
    <property type="entry name" value="AdoMet_MTases"/>
    <property type="match status" value="1"/>
</dbReference>
<dbReference type="InterPro" id="IPR012340">
    <property type="entry name" value="NA-bd_OB-fold"/>
</dbReference>
<gene>
    <name evidence="9" type="ORF">ST1E_0563</name>
</gene>
<dbReference type="GO" id="GO:0051539">
    <property type="term" value="F:4 iron, 4 sulfur cluster binding"/>
    <property type="evidence" value="ECO:0007669"/>
    <property type="project" value="UniProtKB-KW"/>
</dbReference>
<dbReference type="GO" id="GO:0070475">
    <property type="term" value="P:rRNA base methylation"/>
    <property type="evidence" value="ECO:0007669"/>
    <property type="project" value="TreeGrafter"/>
</dbReference>
<dbReference type="Gene3D" id="2.40.50.140">
    <property type="entry name" value="Nucleic acid-binding proteins"/>
    <property type="match status" value="1"/>
</dbReference>
<dbReference type="InterPro" id="IPR029063">
    <property type="entry name" value="SAM-dependent_MTases_sf"/>
</dbReference>
<evidence type="ECO:0000313" key="10">
    <source>
        <dbReference type="Proteomes" id="UP000011658"/>
    </source>
</evidence>
<proteinExistence type="inferred from homology"/>
<dbReference type="Gene3D" id="2.40.50.1070">
    <property type="match status" value="1"/>
</dbReference>
<dbReference type="STRING" id="1208921.ST1E_0563"/>
<keyword evidence="1" id="KW-0408">Iron</keyword>
<evidence type="ECO:0000256" key="1">
    <source>
        <dbReference type="ARBA" id="ARBA00022485"/>
    </source>
</evidence>
<evidence type="ECO:0000313" key="9">
    <source>
        <dbReference type="EMBL" id="AGF48975.1"/>
    </source>
</evidence>
<reference evidence="9 10" key="1">
    <citation type="journal article" date="2013" name="Genome Biol. Evol.">
        <title>Genome evolution and phylogenomic analysis of candidatus kinetoplastibacterium, the betaproteobacterial endosymbionts of strigomonas and angomonas.</title>
        <authorList>
            <person name="Alves J.M."/>
            <person name="Serrano M.G."/>
            <person name="Maia da Silva F."/>
            <person name="Voegtly L.J."/>
            <person name="Matveyev A.V."/>
            <person name="Teixeira M.M."/>
            <person name="Camargo E.P."/>
            <person name="Buck G.A."/>
        </authorList>
    </citation>
    <scope>NUCLEOTIDE SEQUENCE [LARGE SCALE GENOMIC DNA]</scope>
    <source>
        <strain evidence="9 10">TCC219</strain>
    </source>
</reference>
<dbReference type="SUPFAM" id="SSF50249">
    <property type="entry name" value="Nucleic acid-binding proteins"/>
    <property type="match status" value="1"/>
</dbReference>
<dbReference type="PANTHER" id="PTHR11061:SF49">
    <property type="entry name" value="23S RRNA (URACIL(1939)-C(5))-METHYLTRANSFERASE RLMD"/>
    <property type="match status" value="1"/>
</dbReference>
<evidence type="ECO:0000256" key="2">
    <source>
        <dbReference type="ARBA" id="ARBA00022603"/>
    </source>
</evidence>
<dbReference type="PROSITE" id="PS01231">
    <property type="entry name" value="TRMA_2"/>
    <property type="match status" value="1"/>
</dbReference>
<dbReference type="HOGENOM" id="CLU_014689_8_2_4"/>
<dbReference type="PROSITE" id="PS51687">
    <property type="entry name" value="SAM_MT_RNA_M5U"/>
    <property type="match status" value="1"/>
</dbReference>
<feature type="domain" description="TRAM" evidence="8">
    <location>
        <begin position="1"/>
        <end position="52"/>
    </location>
</feature>
<evidence type="ECO:0000256" key="3">
    <source>
        <dbReference type="ARBA" id="ARBA00022679"/>
    </source>
</evidence>
<dbReference type="EMBL" id="CP003806">
    <property type="protein sequence ID" value="AGF48975.1"/>
    <property type="molecule type" value="Genomic_DNA"/>
</dbReference>
<evidence type="ECO:0000256" key="6">
    <source>
        <dbReference type="PROSITE-ProRule" id="PRU01024"/>
    </source>
</evidence>
<feature type="binding site" evidence="6">
    <location>
        <position position="261"/>
    </location>
    <ligand>
        <name>S-adenosyl-L-methionine</name>
        <dbReference type="ChEBI" id="CHEBI:59789"/>
    </ligand>
</feature>
<dbReference type="AlphaFoldDB" id="M1MAQ5"/>
<feature type="binding site" evidence="6">
    <location>
        <position position="290"/>
    </location>
    <ligand>
        <name>S-adenosyl-L-methionine</name>
        <dbReference type="ChEBI" id="CHEBI:59789"/>
    </ligand>
</feature>
<dbReference type="NCBIfam" id="NF009639">
    <property type="entry name" value="PRK13168.1"/>
    <property type="match status" value="1"/>
</dbReference>
<keyword evidence="3 6" id="KW-0808">Transferase</keyword>
<evidence type="ECO:0000256" key="5">
    <source>
        <dbReference type="ARBA" id="ARBA00023014"/>
    </source>
</evidence>
<sequence length="433" mass="49141">MLLIESIDAKGMGISHDESGKVIFIDGVLPGELVQFEIFRRKSSYDIAILTRILSSSPYRVIPRCKHFNVCGGCSIQHIDDRAQVAIKQRVLEDSFYHIGKIKPNFLFSPVYGEPWHYRQRSRLFVKFLQNNDKVILGFYEKRSNHIIDILDCPVLSEKINTILNPIREMIYRLTIRKLISQVEIAVGDNNVSLLIYNSYSPSKCDIMSIVNFGVINSVDVWLHSSNNSIYRVGDSKYKDTSYSLPEFGISIPFRPKNFTQINHNVNSILVSKVIGLMEIGPYDNILDMFCGLGNFTFPMAKIANKVIGIDIDDSLICRARDIALNYGMSGIVNFIKINLFSLNNDFFNRLDHFDIMLMDPPRSGANLVVRLIASLDKSRKPRRIVYVSCNPHTLARDSSVLVINGGYRVVCSGIINMFPHTSHVESITVFDL</sequence>
<dbReference type="KEGG" id="kga:ST1E_0563"/>
<dbReference type="InterPro" id="IPR030391">
    <property type="entry name" value="MeTrfase_TrmA_CS"/>
</dbReference>
<protein>
    <submittedName>
        <fullName evidence="9">TrmA family RNA methyltransferase</fullName>
        <ecNumber evidence="9">2.1.1.-</ecNumber>
    </submittedName>
</protein>